<protein>
    <submittedName>
        <fullName evidence="2">Uncharacterized protein</fullName>
    </submittedName>
</protein>
<evidence type="ECO:0000313" key="2">
    <source>
        <dbReference type="EMBL" id="CAH2086929.1"/>
    </source>
</evidence>
<evidence type="ECO:0000256" key="1">
    <source>
        <dbReference type="SAM" id="MobiDB-lite"/>
    </source>
</evidence>
<comment type="caution">
    <text evidence="2">The sequence shown here is derived from an EMBL/GenBank/DDBJ whole genome shotgun (WGS) entry which is preliminary data.</text>
</comment>
<dbReference type="Proteomes" id="UP001153954">
    <property type="component" value="Unassembled WGS sequence"/>
</dbReference>
<feature type="region of interest" description="Disordered" evidence="1">
    <location>
        <begin position="69"/>
        <end position="120"/>
    </location>
</feature>
<organism evidence="2 3">
    <name type="scientific">Euphydryas editha</name>
    <name type="common">Edith's checkerspot</name>
    <dbReference type="NCBI Taxonomy" id="104508"/>
    <lineage>
        <taxon>Eukaryota</taxon>
        <taxon>Metazoa</taxon>
        <taxon>Ecdysozoa</taxon>
        <taxon>Arthropoda</taxon>
        <taxon>Hexapoda</taxon>
        <taxon>Insecta</taxon>
        <taxon>Pterygota</taxon>
        <taxon>Neoptera</taxon>
        <taxon>Endopterygota</taxon>
        <taxon>Lepidoptera</taxon>
        <taxon>Glossata</taxon>
        <taxon>Ditrysia</taxon>
        <taxon>Papilionoidea</taxon>
        <taxon>Nymphalidae</taxon>
        <taxon>Nymphalinae</taxon>
        <taxon>Euphydryas</taxon>
    </lineage>
</organism>
<proteinExistence type="predicted"/>
<evidence type="ECO:0000313" key="3">
    <source>
        <dbReference type="Proteomes" id="UP001153954"/>
    </source>
</evidence>
<keyword evidence="3" id="KW-1185">Reference proteome</keyword>
<gene>
    <name evidence="2" type="ORF">EEDITHA_LOCUS3245</name>
</gene>
<accession>A0AAU9TH72</accession>
<name>A0AAU9TH72_EUPED</name>
<dbReference type="AlphaFoldDB" id="A0AAU9TH72"/>
<sequence length="120" mass="13094">MDLFLTRFSVDSFKIRKSRFPDAAQQAFRLRGSTLRTNVIKEGSNTFGQTKNALSVLLISKMLRHRVGRCSAGPRPRRGRGAEAAPREGGGGRDPVTSHESRFDSAAAALAGAPRRPFLP</sequence>
<reference evidence="2" key="1">
    <citation type="submission" date="2022-03" db="EMBL/GenBank/DDBJ databases">
        <authorList>
            <person name="Tunstrom K."/>
        </authorList>
    </citation>
    <scope>NUCLEOTIDE SEQUENCE</scope>
</reference>
<dbReference type="EMBL" id="CAKOGL010000005">
    <property type="protein sequence ID" value="CAH2086929.1"/>
    <property type="molecule type" value="Genomic_DNA"/>
</dbReference>